<dbReference type="GO" id="GO:0005667">
    <property type="term" value="C:transcription regulator complex"/>
    <property type="evidence" value="ECO:0007669"/>
    <property type="project" value="TreeGrafter"/>
</dbReference>
<evidence type="ECO:0000256" key="2">
    <source>
        <dbReference type="ARBA" id="ARBA00010222"/>
    </source>
</evidence>
<comment type="caution">
    <text evidence="6">The sequence shown here is derived from an EMBL/GenBank/DDBJ whole genome shotgun (WGS) entry which is preliminary data.</text>
</comment>
<dbReference type="GO" id="GO:0016592">
    <property type="term" value="C:mediator complex"/>
    <property type="evidence" value="ECO:0007669"/>
    <property type="project" value="TreeGrafter"/>
</dbReference>
<evidence type="ECO:0000313" key="7">
    <source>
        <dbReference type="Proteomes" id="UP001367508"/>
    </source>
</evidence>
<keyword evidence="4" id="KW-0804">Transcription</keyword>
<dbReference type="InterPro" id="IPR021629">
    <property type="entry name" value="Mediator_Med23"/>
</dbReference>
<accession>A0AAN9RDC5</accession>
<dbReference type="Proteomes" id="UP001367508">
    <property type="component" value="Unassembled WGS sequence"/>
</dbReference>
<evidence type="ECO:0000256" key="3">
    <source>
        <dbReference type="ARBA" id="ARBA00023015"/>
    </source>
</evidence>
<comment type="subcellular location">
    <subcellularLocation>
        <location evidence="1">Nucleus</location>
    </subcellularLocation>
</comment>
<gene>
    <name evidence="6" type="ORF">VNO77_04593</name>
</gene>
<evidence type="ECO:0000256" key="1">
    <source>
        <dbReference type="ARBA" id="ARBA00004123"/>
    </source>
</evidence>
<comment type="similarity">
    <text evidence="2">Belongs to the Mediator complex subunit 23 family.</text>
</comment>
<dbReference type="PANTHER" id="PTHR12691">
    <property type="entry name" value="MEDIATOR OF RNA POLYMERASE II TRANSCRIPTION SUBUNIT 23"/>
    <property type="match status" value="1"/>
</dbReference>
<reference evidence="6 7" key="1">
    <citation type="submission" date="2024-01" db="EMBL/GenBank/DDBJ databases">
        <title>The genomes of 5 underutilized Papilionoideae crops provide insights into root nodulation and disease resistanc.</title>
        <authorList>
            <person name="Jiang F."/>
        </authorList>
    </citation>
    <scope>NUCLEOTIDE SEQUENCE [LARGE SCALE GENOMIC DNA]</scope>
    <source>
        <strain evidence="6">LVBAO_FW01</strain>
        <tissue evidence="6">Leaves</tissue>
    </source>
</reference>
<name>A0AAN9RDC5_CANGL</name>
<keyword evidence="7" id="KW-1185">Reference proteome</keyword>
<protein>
    <submittedName>
        <fullName evidence="6">Uncharacterized protein</fullName>
    </submittedName>
</protein>
<dbReference type="AlphaFoldDB" id="A0AAN9RDC5"/>
<organism evidence="6 7">
    <name type="scientific">Canavalia gladiata</name>
    <name type="common">Sword bean</name>
    <name type="synonym">Dolichos gladiatus</name>
    <dbReference type="NCBI Taxonomy" id="3824"/>
    <lineage>
        <taxon>Eukaryota</taxon>
        <taxon>Viridiplantae</taxon>
        <taxon>Streptophyta</taxon>
        <taxon>Embryophyta</taxon>
        <taxon>Tracheophyta</taxon>
        <taxon>Spermatophyta</taxon>
        <taxon>Magnoliopsida</taxon>
        <taxon>eudicotyledons</taxon>
        <taxon>Gunneridae</taxon>
        <taxon>Pentapetalae</taxon>
        <taxon>rosids</taxon>
        <taxon>fabids</taxon>
        <taxon>Fabales</taxon>
        <taxon>Fabaceae</taxon>
        <taxon>Papilionoideae</taxon>
        <taxon>50 kb inversion clade</taxon>
        <taxon>NPAAA clade</taxon>
        <taxon>indigoferoid/millettioid clade</taxon>
        <taxon>Phaseoleae</taxon>
        <taxon>Canavalia</taxon>
    </lineage>
</organism>
<dbReference type="EMBL" id="JAYMYQ010000001">
    <property type="protein sequence ID" value="KAK7362478.1"/>
    <property type="molecule type" value="Genomic_DNA"/>
</dbReference>
<dbReference type="GO" id="GO:0010628">
    <property type="term" value="P:positive regulation of gene expression"/>
    <property type="evidence" value="ECO:0007669"/>
    <property type="project" value="TreeGrafter"/>
</dbReference>
<keyword evidence="5" id="KW-0539">Nucleus</keyword>
<evidence type="ECO:0000313" key="6">
    <source>
        <dbReference type="EMBL" id="KAK7362478.1"/>
    </source>
</evidence>
<sequence>MLLFAVYILLFKERDASVLVAPLKAFIQHATAESLRKKSGASSIDLSLLHFGKRRRRASFSFLQHFVKTTGHDDDPCALRIVISLLDRQELQQRIKRFCMTRGHHEHWLHSEMFKRLELQKTLGNHLAWKDRLTSSYKSASNLHNAADLLDVCKGSLDQKHSGVASMIAKPSDAIVVNLLLPGFGIFDRRRGGIHDQETSSIRHDSHHLIHTALGCTTLGARRGGWSAFILMHPSKLVLSSIQALETQPLHKVGVMVDSPLANYHVPFGPRARQFLLIPLLCCIGPQWAAYCNRPKLASARLPLCAFPKKGCLDSFLTDQTLINNGPENYGSCPHKGPRWE</sequence>
<dbReference type="GO" id="GO:0006357">
    <property type="term" value="P:regulation of transcription by RNA polymerase II"/>
    <property type="evidence" value="ECO:0007669"/>
    <property type="project" value="TreeGrafter"/>
</dbReference>
<evidence type="ECO:0000256" key="5">
    <source>
        <dbReference type="ARBA" id="ARBA00023242"/>
    </source>
</evidence>
<evidence type="ECO:0000256" key="4">
    <source>
        <dbReference type="ARBA" id="ARBA00023163"/>
    </source>
</evidence>
<dbReference type="PANTHER" id="PTHR12691:SF10">
    <property type="entry name" value="MEDIATOR OF RNA POLYMERASE II TRANSCRIPTION SUBUNIT 23"/>
    <property type="match status" value="1"/>
</dbReference>
<keyword evidence="3" id="KW-0805">Transcription regulation</keyword>
<proteinExistence type="inferred from homology"/>